<keyword evidence="8" id="KW-1185">Reference proteome</keyword>
<evidence type="ECO:0000256" key="1">
    <source>
        <dbReference type="ARBA" id="ARBA00009897"/>
    </source>
</evidence>
<dbReference type="Pfam" id="PF00120">
    <property type="entry name" value="Gln-synt_C"/>
    <property type="match status" value="1"/>
</dbReference>
<feature type="domain" description="GS catalytic" evidence="6">
    <location>
        <begin position="142"/>
        <end position="468"/>
    </location>
</feature>
<dbReference type="Proteomes" id="UP000037288">
    <property type="component" value="Unassembled WGS sequence"/>
</dbReference>
<dbReference type="Gene3D" id="3.10.20.70">
    <property type="entry name" value="Glutamine synthetase, N-terminal domain"/>
    <property type="match status" value="1"/>
</dbReference>
<evidence type="ECO:0000259" key="6">
    <source>
        <dbReference type="PROSITE" id="PS51987"/>
    </source>
</evidence>
<evidence type="ECO:0000256" key="5">
    <source>
        <dbReference type="SAM" id="MobiDB-lite"/>
    </source>
</evidence>
<dbReference type="GO" id="GO:0004356">
    <property type="term" value="F:glutamine synthetase activity"/>
    <property type="evidence" value="ECO:0007669"/>
    <property type="project" value="InterPro"/>
</dbReference>
<evidence type="ECO:0000256" key="3">
    <source>
        <dbReference type="PROSITE-ProRule" id="PRU01331"/>
    </source>
</evidence>
<keyword evidence="2" id="KW-0436">Ligase</keyword>
<dbReference type="SMART" id="SM01230">
    <property type="entry name" value="Gln-synt_C"/>
    <property type="match status" value="1"/>
</dbReference>
<reference evidence="8" key="1">
    <citation type="submission" date="2015-07" db="EMBL/GenBank/DDBJ databases">
        <title>Draft genome sequence of Streptomyces sp. CMAA 1322, a bacterium isolated from Caatinga biome, from dry forest semiarid of Brazil.</title>
        <authorList>
            <person name="Santos S.N."/>
            <person name="Gacesa R."/>
            <person name="Taketani R.G."/>
            <person name="Long P.F."/>
            <person name="Melo I.S."/>
        </authorList>
    </citation>
    <scope>NUCLEOTIDE SEQUENCE [LARGE SCALE GENOMIC DNA]</scope>
    <source>
        <strain evidence="8">CMAA 1322</strain>
    </source>
</reference>
<evidence type="ECO:0000256" key="4">
    <source>
        <dbReference type="RuleBase" id="RU000384"/>
    </source>
</evidence>
<comment type="caution">
    <text evidence="7">The sequence shown here is derived from an EMBL/GenBank/DDBJ whole genome shotgun (WGS) entry which is preliminary data.</text>
</comment>
<dbReference type="SUPFAM" id="SSF55931">
    <property type="entry name" value="Glutamine synthetase/guanido kinase"/>
    <property type="match status" value="1"/>
</dbReference>
<dbReference type="InterPro" id="IPR014746">
    <property type="entry name" value="Gln_synth/guanido_kin_cat_dom"/>
</dbReference>
<dbReference type="InterPro" id="IPR008146">
    <property type="entry name" value="Gln_synth_cat_dom"/>
</dbReference>
<dbReference type="OrthoDB" id="9807095at2"/>
<organism evidence="7 8">
    <name type="scientific">Streptomyces caatingaensis</name>
    <dbReference type="NCBI Taxonomy" id="1678637"/>
    <lineage>
        <taxon>Bacteria</taxon>
        <taxon>Bacillati</taxon>
        <taxon>Actinomycetota</taxon>
        <taxon>Actinomycetes</taxon>
        <taxon>Kitasatosporales</taxon>
        <taxon>Streptomycetaceae</taxon>
        <taxon>Streptomyces</taxon>
    </lineage>
</organism>
<evidence type="ECO:0000313" key="8">
    <source>
        <dbReference type="Proteomes" id="UP000037288"/>
    </source>
</evidence>
<evidence type="ECO:0000313" key="7">
    <source>
        <dbReference type="EMBL" id="KNB50802.1"/>
    </source>
</evidence>
<dbReference type="STRING" id="1678637.AC230_20395"/>
<comment type="similarity">
    <text evidence="1 3 4">Belongs to the glutamine synthetase family.</text>
</comment>
<dbReference type="SUPFAM" id="SSF54368">
    <property type="entry name" value="Glutamine synthetase, N-terminal domain"/>
    <property type="match status" value="1"/>
</dbReference>
<dbReference type="PANTHER" id="PTHR43785">
    <property type="entry name" value="GAMMA-GLUTAMYLPUTRESCINE SYNTHETASE"/>
    <property type="match status" value="1"/>
</dbReference>
<dbReference type="RefSeq" id="WP_049717711.1">
    <property type="nucleotide sequence ID" value="NZ_LFXA01000013.1"/>
</dbReference>
<dbReference type="PATRIC" id="fig|1678637.3.peg.4366"/>
<dbReference type="PROSITE" id="PS51987">
    <property type="entry name" value="GS_CATALYTIC"/>
    <property type="match status" value="1"/>
</dbReference>
<dbReference type="Gene3D" id="3.30.590.10">
    <property type="entry name" value="Glutamine synthetase/guanido kinase, catalytic domain"/>
    <property type="match status" value="1"/>
</dbReference>
<accession>A0A0K9XDS7</accession>
<dbReference type="GO" id="GO:0006542">
    <property type="term" value="P:glutamine biosynthetic process"/>
    <property type="evidence" value="ECO:0007669"/>
    <property type="project" value="InterPro"/>
</dbReference>
<dbReference type="InterPro" id="IPR036651">
    <property type="entry name" value="Gln_synt_N_sf"/>
</dbReference>
<dbReference type="PANTHER" id="PTHR43785:SF14">
    <property type="entry name" value="GLUTAMINE SYNTHETASE"/>
    <property type="match status" value="1"/>
</dbReference>
<feature type="region of interest" description="Disordered" evidence="5">
    <location>
        <begin position="1"/>
        <end position="21"/>
    </location>
</feature>
<feature type="compositionally biased region" description="Polar residues" evidence="5">
    <location>
        <begin position="1"/>
        <end position="10"/>
    </location>
</feature>
<gene>
    <name evidence="7" type="ORF">AC230_20395</name>
</gene>
<protein>
    <submittedName>
        <fullName evidence="7">Glutamine synthetase</fullName>
    </submittedName>
</protein>
<sequence>MTTAAPQPVQSLLDEHRERNGDQSAIEAVRARVAEAGVEFVYYQVVTVTGRIVGKVAPATELMRNVENGLRAHPGVLADLQTDGAGIMLAGHPERCECVVMPDLDSFAVLPWDRRTGFFFCRMYEPPGAPDGTGGRPMPLDARGAFARSHAAFTARTGLELRSGCEPEATWTVPGMSCEHVPGAPHPMYHVGQMEQLRPVYQKVMSYGQELGLAMIESNCEGPGQLELNWMYDRADRTADRLVLHRLICRQVARELGAKVTFMPKPAEDRLGNGCHHNISLWEGDRNVLLDPEASGLHLSLTGRHALGGILAHSAAAAAVMAPTVNSYKRFVATGQFAPQAINWGMDNKTCAVRLPAAGRLEVKAPDAMANPYLSHAAILASVEDGLKNSIDPGPPRGGTDAAVADRFGTLPLALDEALDLLAADQVLVQGIGPELTDLFLRLKRQEWARFCGAVTDWERAMYDAEGC</sequence>
<dbReference type="AlphaFoldDB" id="A0A0K9XDS7"/>
<name>A0A0K9XDS7_9ACTN</name>
<proteinExistence type="inferred from homology"/>
<dbReference type="EMBL" id="LFXA01000013">
    <property type="protein sequence ID" value="KNB50802.1"/>
    <property type="molecule type" value="Genomic_DNA"/>
</dbReference>
<evidence type="ECO:0000256" key="2">
    <source>
        <dbReference type="ARBA" id="ARBA00022598"/>
    </source>
</evidence>